<gene>
    <name evidence="2" type="ordered locus">Q7M_1494</name>
</gene>
<proteinExistence type="predicted"/>
<name>I0FEP4_BORCA</name>
<dbReference type="HOGENOM" id="CLU_2697258_0_0_12"/>
<accession>I0FEP4</accession>
<keyword evidence="1" id="KW-0812">Transmembrane</keyword>
<feature type="transmembrane region" description="Helical" evidence="1">
    <location>
        <begin position="20"/>
        <end position="37"/>
    </location>
</feature>
<geneLocation type="plasmid" evidence="3">
    <name>unnamed18</name>
</geneLocation>
<dbReference type="PATRIC" id="fig|1155096.3.peg.1201"/>
<dbReference type="AlphaFoldDB" id="I0FEP4"/>
<keyword evidence="2" id="KW-0614">Plasmid</keyword>
<keyword evidence="1" id="KW-0472">Membrane</keyword>
<evidence type="ECO:0000256" key="1">
    <source>
        <dbReference type="SAM" id="Phobius"/>
    </source>
</evidence>
<reference evidence="2 3" key="1">
    <citation type="journal article" date="2012" name="J. Bacteriol.">
        <title>Complete Genome Sequence of Borrelia crocidurae.</title>
        <authorList>
            <person name="Elbir H."/>
            <person name="Gimenez G."/>
            <person name="Robert C."/>
            <person name="Bergstrom S."/>
            <person name="Cutler S."/>
            <person name="Raoult D."/>
            <person name="Drancourt M."/>
        </authorList>
    </citation>
    <scope>NUCLEOTIDE SEQUENCE [LARGE SCALE GENOMIC DNA]</scope>
    <source>
        <strain evidence="2 3">Achema</strain>
        <plasmid evidence="3">unnamed18</plasmid>
    </source>
</reference>
<sequence length="73" mass="8192">MREGKKEDYVIEKRRGRVKGIMLMMVVMVMGCNSGGVKGEGQVGGAGGGRWERIKWSNDGSREECRECFLCVY</sequence>
<organism evidence="2 3">
    <name type="scientific">Borrelia crocidurae (strain Achema)</name>
    <dbReference type="NCBI Taxonomy" id="1155096"/>
    <lineage>
        <taxon>Bacteria</taxon>
        <taxon>Pseudomonadati</taxon>
        <taxon>Spirochaetota</taxon>
        <taxon>Spirochaetia</taxon>
        <taxon>Spirochaetales</taxon>
        <taxon>Borreliaceae</taxon>
        <taxon>Borrelia</taxon>
    </lineage>
</organism>
<reference evidence="3" key="2">
    <citation type="submission" date="2012-03" db="EMBL/GenBank/DDBJ databases">
        <title>Complete genome sequence of Borrelia crocidurae.</title>
        <authorList>
            <person name="Elbir H."/>
            <person name="Gimenez G."/>
            <person name="Robert C."/>
            <person name="Raoult D."/>
            <person name="Drancourt M."/>
        </authorList>
    </citation>
    <scope>NUCLEOTIDE SEQUENCE [LARGE SCALE GENOMIC DNA]</scope>
    <source>
        <strain evidence="3">Achema</strain>
        <plasmid evidence="3">unnamed18</plasmid>
    </source>
</reference>
<evidence type="ECO:0008006" key="4">
    <source>
        <dbReference type="Google" id="ProtNLM"/>
    </source>
</evidence>
<dbReference type="PROSITE" id="PS51257">
    <property type="entry name" value="PROKAR_LIPOPROTEIN"/>
    <property type="match status" value="1"/>
</dbReference>
<dbReference type="KEGG" id="bcw:Q7M_1494"/>
<protein>
    <recommendedName>
        <fullName evidence="4">Variable outer membrane protein</fullName>
    </recommendedName>
</protein>
<evidence type="ECO:0000313" key="3">
    <source>
        <dbReference type="Proteomes" id="UP000005212"/>
    </source>
</evidence>
<evidence type="ECO:0000313" key="2">
    <source>
        <dbReference type="EMBL" id="AFI31950.1"/>
    </source>
</evidence>
<dbReference type="Proteomes" id="UP000005212">
    <property type="component" value="Plasmid unnamed18"/>
</dbReference>
<keyword evidence="1" id="KW-1133">Transmembrane helix</keyword>
<dbReference type="EMBL" id="CP003444">
    <property type="protein sequence ID" value="AFI31950.1"/>
    <property type="molecule type" value="Genomic_DNA"/>
</dbReference>